<reference evidence="5" key="2">
    <citation type="journal article" date="2023" name="BMC Genomics">
        <title>Pest status, molecular evolution, and epigenetic factors derived from the genome assembly of Frankliniella fusca, a thysanopteran phytovirus vector.</title>
        <authorList>
            <person name="Catto M.A."/>
            <person name="Labadie P.E."/>
            <person name="Jacobson A.L."/>
            <person name="Kennedy G.G."/>
            <person name="Srinivasan R."/>
            <person name="Hunt B.G."/>
        </authorList>
    </citation>
    <scope>NUCLEOTIDE SEQUENCE</scope>
    <source>
        <strain evidence="5">PL_HMW_Pooled</strain>
    </source>
</reference>
<keyword evidence="5" id="KW-0560">Oxidoreductase</keyword>
<dbReference type="Pfam" id="PF05721">
    <property type="entry name" value="PhyH"/>
    <property type="match status" value="1"/>
</dbReference>
<organism evidence="5 6">
    <name type="scientific">Frankliniella fusca</name>
    <dbReference type="NCBI Taxonomy" id="407009"/>
    <lineage>
        <taxon>Eukaryota</taxon>
        <taxon>Metazoa</taxon>
        <taxon>Ecdysozoa</taxon>
        <taxon>Arthropoda</taxon>
        <taxon>Hexapoda</taxon>
        <taxon>Insecta</taxon>
        <taxon>Pterygota</taxon>
        <taxon>Neoptera</taxon>
        <taxon>Paraneoptera</taxon>
        <taxon>Thysanoptera</taxon>
        <taxon>Terebrantia</taxon>
        <taxon>Thripoidea</taxon>
        <taxon>Thripidae</taxon>
        <taxon>Frankliniella</taxon>
    </lineage>
</organism>
<evidence type="ECO:0000256" key="4">
    <source>
        <dbReference type="ARBA" id="ARBA00038356"/>
    </source>
</evidence>
<dbReference type="InterPro" id="IPR008775">
    <property type="entry name" value="Phytyl_CoA_dOase-like"/>
</dbReference>
<name>A0AAE1LK80_9NEOP</name>
<evidence type="ECO:0000313" key="5">
    <source>
        <dbReference type="EMBL" id="KAK3921112.1"/>
    </source>
</evidence>
<comment type="caution">
    <text evidence="5">The sequence shown here is derived from an EMBL/GenBank/DDBJ whole genome shotgun (WGS) entry which is preliminary data.</text>
</comment>
<dbReference type="GO" id="GO:0046872">
    <property type="term" value="F:metal ion binding"/>
    <property type="evidence" value="ECO:0007669"/>
    <property type="project" value="UniProtKB-KW"/>
</dbReference>
<evidence type="ECO:0000313" key="6">
    <source>
        <dbReference type="Proteomes" id="UP001219518"/>
    </source>
</evidence>
<gene>
    <name evidence="5" type="ORF">KUF71_010327</name>
</gene>
<comment type="cofactor">
    <cofactor evidence="1">
        <name>Fe cation</name>
        <dbReference type="ChEBI" id="CHEBI:24875"/>
    </cofactor>
</comment>
<keyword evidence="6" id="KW-1185">Reference proteome</keyword>
<accession>A0AAE1LK80</accession>
<keyword evidence="2" id="KW-0479">Metal-binding</keyword>
<dbReference type="PANTHER" id="PTHR20883">
    <property type="entry name" value="PHYTANOYL-COA DIOXYGENASE DOMAIN CONTAINING 1"/>
    <property type="match status" value="1"/>
</dbReference>
<dbReference type="Proteomes" id="UP001219518">
    <property type="component" value="Unassembled WGS sequence"/>
</dbReference>
<evidence type="ECO:0000256" key="2">
    <source>
        <dbReference type="ARBA" id="ARBA00022723"/>
    </source>
</evidence>
<dbReference type="Gene3D" id="2.60.120.620">
    <property type="entry name" value="q2cbj1_9rhob like domain"/>
    <property type="match status" value="1"/>
</dbReference>
<dbReference type="AlphaFoldDB" id="A0AAE1LK80"/>
<comment type="similarity">
    <text evidence="4">Belongs to the PhyH family. PHYHD1 subfamily.</text>
</comment>
<keyword evidence="3" id="KW-0408">Iron</keyword>
<dbReference type="PANTHER" id="PTHR20883:SF15">
    <property type="entry name" value="PHYTANOYL-COA DIOXYGENASE DOMAIN-CONTAINING PROTEIN 1"/>
    <property type="match status" value="1"/>
</dbReference>
<protein>
    <submittedName>
        <fullName evidence="5">Phytanoyl-CoA dioxygenase domain-containing protein 1</fullName>
    </submittedName>
</protein>
<evidence type="ECO:0000256" key="3">
    <source>
        <dbReference type="ARBA" id="ARBA00023004"/>
    </source>
</evidence>
<proteinExistence type="inferred from homology"/>
<dbReference type="GO" id="GO:0051213">
    <property type="term" value="F:dioxygenase activity"/>
    <property type="evidence" value="ECO:0007669"/>
    <property type="project" value="UniProtKB-KW"/>
</dbReference>
<dbReference type="SUPFAM" id="SSF51197">
    <property type="entry name" value="Clavaminate synthase-like"/>
    <property type="match status" value="1"/>
</dbReference>
<dbReference type="EMBL" id="JAHWGI010001033">
    <property type="protein sequence ID" value="KAK3921112.1"/>
    <property type="molecule type" value="Genomic_DNA"/>
</dbReference>
<sequence length="334" mass="37572">MRGGIKEQFDRDGYVVLEDFLTAAETEALRAAGDSLARNVPQEERKSVFADQGRDEYFLNSGDKVAYFYEKGALSEDGSLLVEPHLALNKVGHALHEKVAPFRDVTRSERVKEVCRALGMDTPAVAQSMYIYKNPGVGGEVTPHQDASYLYMEPPEALLGFWIPLDDATLENGCLWFIPGSHRGGVHTRFVRNPDKDSKDLLIYDRPQPTYQRNNFVPVPVPKGSLVLIHGLVVHQSDRNKSSTSRHAYTFHVVDLVRGCYAEDNWLQPNDDAPFSVLYSKSWVQQEVSKNVRVVSSSPSLCAQNRSFPPMTLRVLFDVAIGMEFRSGWVYKKC</sequence>
<keyword evidence="5" id="KW-0223">Dioxygenase</keyword>
<evidence type="ECO:0000256" key="1">
    <source>
        <dbReference type="ARBA" id="ARBA00001962"/>
    </source>
</evidence>
<reference evidence="5" key="1">
    <citation type="submission" date="2021-07" db="EMBL/GenBank/DDBJ databases">
        <authorList>
            <person name="Catto M.A."/>
            <person name="Jacobson A."/>
            <person name="Kennedy G."/>
            <person name="Labadie P."/>
            <person name="Hunt B.G."/>
            <person name="Srinivasan R."/>
        </authorList>
    </citation>
    <scope>NUCLEOTIDE SEQUENCE</scope>
    <source>
        <strain evidence="5">PL_HMW_Pooled</strain>
        <tissue evidence="5">Head</tissue>
    </source>
</reference>